<evidence type="ECO:0000313" key="2">
    <source>
        <dbReference type="EMBL" id="TDZ34496.1"/>
    </source>
</evidence>
<dbReference type="EMBL" id="QAPG01000053">
    <property type="protein sequence ID" value="TDZ34496.1"/>
    <property type="molecule type" value="Genomic_DNA"/>
</dbReference>
<proteinExistence type="predicted"/>
<dbReference type="SUPFAM" id="SSF75304">
    <property type="entry name" value="Amidase signature (AS) enzymes"/>
    <property type="match status" value="1"/>
</dbReference>
<dbReference type="PANTHER" id="PTHR42678:SF34">
    <property type="entry name" value="OS04G0183300 PROTEIN"/>
    <property type="match status" value="1"/>
</dbReference>
<evidence type="ECO:0000313" key="3">
    <source>
        <dbReference type="Proteomes" id="UP000295083"/>
    </source>
</evidence>
<organism evidence="2 3">
    <name type="scientific">Colletotrichum spinosum</name>
    <dbReference type="NCBI Taxonomy" id="1347390"/>
    <lineage>
        <taxon>Eukaryota</taxon>
        <taxon>Fungi</taxon>
        <taxon>Dikarya</taxon>
        <taxon>Ascomycota</taxon>
        <taxon>Pezizomycotina</taxon>
        <taxon>Sordariomycetes</taxon>
        <taxon>Hypocreomycetidae</taxon>
        <taxon>Glomerellales</taxon>
        <taxon>Glomerellaceae</taxon>
        <taxon>Colletotrichum</taxon>
        <taxon>Colletotrichum orbiculare species complex</taxon>
    </lineage>
</organism>
<dbReference type="Pfam" id="PF01425">
    <property type="entry name" value="Amidase"/>
    <property type="match status" value="1"/>
</dbReference>
<evidence type="ECO:0000259" key="1">
    <source>
        <dbReference type="Pfam" id="PF01425"/>
    </source>
</evidence>
<accession>A0A4R8QCA8</accession>
<name>A0A4R8QCA8_9PEZI</name>
<dbReference type="Gene3D" id="3.90.1300.10">
    <property type="entry name" value="Amidase signature (AS) domain"/>
    <property type="match status" value="2"/>
</dbReference>
<protein>
    <submittedName>
        <fullName evidence="2">Putative amidase</fullName>
    </submittedName>
</protein>
<sequence length="361" mass="38928">MNNTAGSYALLKAQVSQDSTVAAKLRQAGPVILGKTDIAQCAACRGTNSSAGWSAYYGGQTVGAYYPNQSPSGSSSGSGVATSIGLVWASLGTETSGSITLPSEVNNIVGIKPTVGLTSRYLVVPISEHQDTVGPMARTVKDAAHLLSAIDIRIPDSANYSIETFDSAVDILKSAGAEIVDDIILPDFLVNLETYLSELTWNPQNISTLAQLRQWTQQDPREEYPEHNTDAWDMLLARGLRNTGPEFWAIYTRSQHLAGELGYSGAIKNYSLHAIVLPTKHPDDTSIVKDEIGNLDILAPNLPFGIGCAGAPFSEETLVGIAYDFEQQTQDLKAIMPFVKPVTEFGTKIERKQSLLYTRDL</sequence>
<dbReference type="AlphaFoldDB" id="A0A4R8QCA8"/>
<keyword evidence="3" id="KW-1185">Reference proteome</keyword>
<gene>
    <name evidence="2" type="ORF">C8035_v010570</name>
</gene>
<dbReference type="InterPro" id="IPR023631">
    <property type="entry name" value="Amidase_dom"/>
</dbReference>
<feature type="domain" description="Amidase" evidence="1">
    <location>
        <begin position="2"/>
        <end position="157"/>
    </location>
</feature>
<reference evidence="2 3" key="1">
    <citation type="submission" date="2018-11" db="EMBL/GenBank/DDBJ databases">
        <title>Genome sequence and assembly of Colletotrichum spinosum.</title>
        <authorList>
            <person name="Gan P."/>
            <person name="Shirasu K."/>
        </authorList>
    </citation>
    <scope>NUCLEOTIDE SEQUENCE [LARGE SCALE GENOMIC DNA]</scope>
    <source>
        <strain evidence="2 3">CBS 515.97</strain>
    </source>
</reference>
<dbReference type="Proteomes" id="UP000295083">
    <property type="component" value="Unassembled WGS sequence"/>
</dbReference>
<dbReference type="InterPro" id="IPR036928">
    <property type="entry name" value="AS_sf"/>
</dbReference>
<dbReference type="PANTHER" id="PTHR42678">
    <property type="entry name" value="AMIDASE"/>
    <property type="match status" value="1"/>
</dbReference>
<comment type="caution">
    <text evidence="2">The sequence shown here is derived from an EMBL/GenBank/DDBJ whole genome shotgun (WGS) entry which is preliminary data.</text>
</comment>